<dbReference type="Proteomes" id="UP000321353">
    <property type="component" value="Chromosome"/>
</dbReference>
<dbReference type="PANTHER" id="PTHR34817">
    <property type="entry name" value="NUCLEOTIDYLTRANSFERASE"/>
    <property type="match status" value="1"/>
</dbReference>
<proteinExistence type="predicted"/>
<evidence type="ECO:0000313" key="2">
    <source>
        <dbReference type="Proteomes" id="UP000321353"/>
    </source>
</evidence>
<dbReference type="EMBL" id="CP036264">
    <property type="protein sequence ID" value="QEG02300.1"/>
    <property type="molecule type" value="Genomic_DNA"/>
</dbReference>
<organism evidence="1 2">
    <name type="scientific">Stieleria maiorica</name>
    <dbReference type="NCBI Taxonomy" id="2795974"/>
    <lineage>
        <taxon>Bacteria</taxon>
        <taxon>Pseudomonadati</taxon>
        <taxon>Planctomycetota</taxon>
        <taxon>Planctomycetia</taxon>
        <taxon>Pirellulales</taxon>
        <taxon>Pirellulaceae</taxon>
        <taxon>Stieleria</taxon>
    </lineage>
</organism>
<dbReference type="Pfam" id="PF10127">
    <property type="entry name" value="RlaP"/>
    <property type="match status" value="1"/>
</dbReference>
<dbReference type="PANTHER" id="PTHR34817:SF2">
    <property type="entry name" value="NUCLEOTIDYLTRANSFERASE"/>
    <property type="match status" value="1"/>
</dbReference>
<dbReference type="InterPro" id="IPR018775">
    <property type="entry name" value="RlaP"/>
</dbReference>
<dbReference type="KEGG" id="smam:Mal15_63870"/>
<dbReference type="GO" id="GO:0016740">
    <property type="term" value="F:transferase activity"/>
    <property type="evidence" value="ECO:0007669"/>
    <property type="project" value="UniProtKB-KW"/>
</dbReference>
<keyword evidence="1" id="KW-0808">Transferase</keyword>
<dbReference type="AlphaFoldDB" id="A0A5B9MPK7"/>
<evidence type="ECO:0000313" key="1">
    <source>
        <dbReference type="EMBL" id="QEG02300.1"/>
    </source>
</evidence>
<keyword evidence="2" id="KW-1185">Reference proteome</keyword>
<protein>
    <submittedName>
        <fullName evidence="1">Putative nucleotidyltransferase</fullName>
    </submittedName>
</protein>
<gene>
    <name evidence="1" type="ORF">Mal15_63870</name>
</gene>
<reference evidence="1 2" key="1">
    <citation type="submission" date="2019-02" db="EMBL/GenBank/DDBJ databases">
        <title>Planctomycetal bacteria perform biofilm scaping via a novel small molecule.</title>
        <authorList>
            <person name="Jeske O."/>
            <person name="Boedeker C."/>
            <person name="Wiegand S."/>
            <person name="Breitling P."/>
            <person name="Kallscheuer N."/>
            <person name="Jogler M."/>
            <person name="Rohde M."/>
            <person name="Petersen J."/>
            <person name="Medema M.H."/>
            <person name="Surup F."/>
            <person name="Jogler C."/>
        </authorList>
    </citation>
    <scope>NUCLEOTIDE SEQUENCE [LARGE SCALE GENOMIC DNA]</scope>
    <source>
        <strain evidence="1 2">Mal15</strain>
    </source>
</reference>
<name>A0A5B9MPK7_9BACT</name>
<accession>A0A5B9MPK7</accession>
<sequence>MTEASKPKSLAEAIAEVGTEKGRERLTAYLNSLPFPHFHAIAGNRDLFLRVEADGSERVGTFVGRNFIEIDFNGNTSVTENSLIYSVGTQVVAQKEVMAANDRIAHPAGAVGVIVRSPVDRTHAYRVKFSDGFEAPIHHDQLVRLAEFKSNSIRDNDAPLMSSGLYDRVIYRCVIGSRAYGLEDEASDTDRRGIYLPAADLHWSLFGVPEQLENDETQEVYWELQKFIVLALKANPNVLECLYSPIVESATPLGEELLEMRPAFLSKLIFQTFSGYVASQFKKMQTDIRNQGRVKWKHVMHLIRLLLSGTHVLRSGEMMVDVGQYRDRLLTIKRGEMPFAEADSWRKELQSDFEYAFQTTKLPDRPDYERANAFLVDARRRAMEESLP</sequence>